<gene>
    <name evidence="1" type="ORF">BEE62_14680</name>
</gene>
<evidence type="ECO:0000313" key="2">
    <source>
        <dbReference type="Proteomes" id="UP000183986"/>
    </source>
</evidence>
<dbReference type="AlphaFoldDB" id="A0A1M2V0T3"/>
<sequence length="164" mass="18328">MSDLPLHRTMQDDEIDRLKAQLKETEEKGRVLVGMCRDLKARVTELLTVCQAVQRDLLLRAEPDWDGSGQQVVNLSAGFWEELNRVIGKYDDTACKSFDALILRKQAEAVENYSAALGMWLKELPGKPCASFVEGVVSSSEQADRYAKRLRQQAAEAERAGGVE</sequence>
<proteinExistence type="predicted"/>
<dbReference type="RefSeq" id="WP_072677959.1">
    <property type="nucleotide sequence ID" value="NZ_MPKY01000001.1"/>
</dbReference>
<accession>A0A1M2V0T3</accession>
<name>A0A1M2V0T3_MARNT</name>
<comment type="caution">
    <text evidence="1">The sequence shown here is derived from an EMBL/GenBank/DDBJ whole genome shotgun (WGS) entry which is preliminary data.</text>
</comment>
<organism evidence="1 2">
    <name type="scientific">Marinobacter nauticus</name>
    <name type="common">Marinobacter hydrocarbonoclasticus</name>
    <name type="synonym">Marinobacter aquaeolei</name>
    <dbReference type="NCBI Taxonomy" id="2743"/>
    <lineage>
        <taxon>Bacteria</taxon>
        <taxon>Pseudomonadati</taxon>
        <taxon>Pseudomonadota</taxon>
        <taxon>Gammaproteobacteria</taxon>
        <taxon>Pseudomonadales</taxon>
        <taxon>Marinobacteraceae</taxon>
        <taxon>Marinobacter</taxon>
    </lineage>
</organism>
<keyword evidence="2" id="KW-1185">Reference proteome</keyword>
<dbReference type="Proteomes" id="UP000183986">
    <property type="component" value="Unassembled WGS sequence"/>
</dbReference>
<protein>
    <submittedName>
        <fullName evidence="1">Uncharacterized protein</fullName>
    </submittedName>
</protein>
<dbReference type="EMBL" id="MPKY01000001">
    <property type="protein sequence ID" value="OJT01194.1"/>
    <property type="molecule type" value="Genomic_DNA"/>
</dbReference>
<reference evidence="1" key="1">
    <citation type="submission" date="2016-11" db="EMBL/GenBank/DDBJ databases">
        <title>Draft Genome Sequence of Marinobacter hydrocarbonoclasticus strain STW2, a polyaromatic aromatic hydrocarbon degrading and denitrifying bacterium from rhizosphere of Seagrass Enhalus acodoides.</title>
        <authorList>
            <person name="Ling J."/>
            <person name="Dong J."/>
        </authorList>
    </citation>
    <scope>NUCLEOTIDE SEQUENCE [LARGE SCALE GENOMIC DNA]</scope>
    <source>
        <strain evidence="1">STW2</strain>
    </source>
</reference>
<dbReference type="OrthoDB" id="9986884at2"/>
<evidence type="ECO:0000313" key="1">
    <source>
        <dbReference type="EMBL" id="OJT01194.1"/>
    </source>
</evidence>